<evidence type="ECO:0000256" key="7">
    <source>
        <dbReference type="ARBA" id="ARBA00023136"/>
    </source>
</evidence>
<feature type="transmembrane region" description="Helical" evidence="8">
    <location>
        <begin position="65"/>
        <end position="86"/>
    </location>
</feature>
<accession>A0ABQ4CGH5</accession>
<evidence type="ECO:0000313" key="10">
    <source>
        <dbReference type="Proteomes" id="UP000624325"/>
    </source>
</evidence>
<dbReference type="InterPro" id="IPR037294">
    <property type="entry name" value="ABC_BtuC-like"/>
</dbReference>
<keyword evidence="7 8" id="KW-0472">Membrane</keyword>
<keyword evidence="3" id="KW-0813">Transport</keyword>
<dbReference type="Gene3D" id="1.10.3470.10">
    <property type="entry name" value="ABC transporter involved in vitamin B12 uptake, BtuC"/>
    <property type="match status" value="1"/>
</dbReference>
<reference evidence="9 10" key="1">
    <citation type="submission" date="2021-01" db="EMBL/GenBank/DDBJ databases">
        <title>Whole genome shotgun sequence of Asanoa iriomotensis NBRC 100142.</title>
        <authorList>
            <person name="Komaki H."/>
            <person name="Tamura T."/>
        </authorList>
    </citation>
    <scope>NUCLEOTIDE SEQUENCE [LARGE SCALE GENOMIC DNA]</scope>
    <source>
        <strain evidence="9 10">NBRC 100142</strain>
    </source>
</reference>
<evidence type="ECO:0000256" key="5">
    <source>
        <dbReference type="ARBA" id="ARBA00022692"/>
    </source>
</evidence>
<keyword evidence="4" id="KW-1003">Cell membrane</keyword>
<organism evidence="9 10">
    <name type="scientific">Asanoa iriomotensis</name>
    <dbReference type="NCBI Taxonomy" id="234613"/>
    <lineage>
        <taxon>Bacteria</taxon>
        <taxon>Bacillati</taxon>
        <taxon>Actinomycetota</taxon>
        <taxon>Actinomycetes</taxon>
        <taxon>Micromonosporales</taxon>
        <taxon>Micromonosporaceae</taxon>
        <taxon>Asanoa</taxon>
    </lineage>
</organism>
<proteinExistence type="inferred from homology"/>
<feature type="transmembrane region" description="Helical" evidence="8">
    <location>
        <begin position="123"/>
        <end position="142"/>
    </location>
</feature>
<evidence type="ECO:0000256" key="3">
    <source>
        <dbReference type="ARBA" id="ARBA00022448"/>
    </source>
</evidence>
<feature type="transmembrane region" description="Helical" evidence="8">
    <location>
        <begin position="98"/>
        <end position="117"/>
    </location>
</feature>
<dbReference type="PANTHER" id="PTHR30472">
    <property type="entry name" value="FERRIC ENTEROBACTIN TRANSPORT SYSTEM PERMEASE PROTEIN"/>
    <property type="match status" value="1"/>
</dbReference>
<protein>
    <submittedName>
        <fullName evidence="9">Iron ABC transporter permease</fullName>
    </submittedName>
</protein>
<comment type="subcellular location">
    <subcellularLocation>
        <location evidence="1">Cell membrane</location>
        <topology evidence="1">Multi-pass membrane protein</topology>
    </subcellularLocation>
</comment>
<sequence length="338" mass="34426">MLRANRRRRNARSGVVLASLAVLVFALFVVTMMIGSFRIGALDVVASVLHLADNPSVDFVVRELRLPTAAAGLGVGLALGASGTVFQQILRNPLASPDFVGITSGAGLAAVFGIVLLQAGGLVVSGLALGGALLAATLMYVLAWRDGVTGYRFILIGIGIAAFFDGLIGFVLTRAQLFEARQAMHWLTGSVGQAGDTELRLLFGGLLILLPLAMLLQRPLRALELGDDTARTLGTRAELSRAALLGTALVLVALAVSVAGPIVFVALVAGPIANRLLGAATGGIVAAALVGAALLLAADLVAVHVLPTPLPTGVVTGAVGAPYLLWLLATTNRQGAGG</sequence>
<feature type="transmembrane region" description="Helical" evidence="8">
    <location>
        <begin position="242"/>
        <end position="270"/>
    </location>
</feature>
<evidence type="ECO:0000256" key="2">
    <source>
        <dbReference type="ARBA" id="ARBA00007935"/>
    </source>
</evidence>
<dbReference type="PANTHER" id="PTHR30472:SF24">
    <property type="entry name" value="FERRIC ENTEROBACTIN TRANSPORT SYSTEM PERMEASE PROTEIN FEPG"/>
    <property type="match status" value="1"/>
</dbReference>
<dbReference type="Proteomes" id="UP000624325">
    <property type="component" value="Unassembled WGS sequence"/>
</dbReference>
<feature type="transmembrane region" description="Helical" evidence="8">
    <location>
        <begin position="310"/>
        <end position="329"/>
    </location>
</feature>
<dbReference type="SUPFAM" id="SSF81345">
    <property type="entry name" value="ABC transporter involved in vitamin B12 uptake, BtuC"/>
    <property type="match status" value="1"/>
</dbReference>
<evidence type="ECO:0000313" key="9">
    <source>
        <dbReference type="EMBL" id="GIF61865.1"/>
    </source>
</evidence>
<evidence type="ECO:0000256" key="8">
    <source>
        <dbReference type="SAM" id="Phobius"/>
    </source>
</evidence>
<dbReference type="CDD" id="cd06550">
    <property type="entry name" value="TM_ABC_iron-siderophores_like"/>
    <property type="match status" value="1"/>
</dbReference>
<comment type="similarity">
    <text evidence="2">Belongs to the binding-protein-dependent transport system permease family. FecCD subfamily.</text>
</comment>
<comment type="caution">
    <text evidence="9">The sequence shown here is derived from an EMBL/GenBank/DDBJ whole genome shotgun (WGS) entry which is preliminary data.</text>
</comment>
<gene>
    <name evidence="9" type="ORF">Air01nite_79600</name>
</gene>
<dbReference type="EMBL" id="BONC01000144">
    <property type="protein sequence ID" value="GIF61865.1"/>
    <property type="molecule type" value="Genomic_DNA"/>
</dbReference>
<evidence type="ECO:0000256" key="6">
    <source>
        <dbReference type="ARBA" id="ARBA00022989"/>
    </source>
</evidence>
<evidence type="ECO:0000256" key="1">
    <source>
        <dbReference type="ARBA" id="ARBA00004651"/>
    </source>
</evidence>
<dbReference type="InterPro" id="IPR000522">
    <property type="entry name" value="ABC_transptr_permease_BtuC"/>
</dbReference>
<keyword evidence="5 8" id="KW-0812">Transmembrane</keyword>
<keyword evidence="10" id="KW-1185">Reference proteome</keyword>
<dbReference type="Pfam" id="PF01032">
    <property type="entry name" value="FecCD"/>
    <property type="match status" value="1"/>
</dbReference>
<name>A0ABQ4CGH5_9ACTN</name>
<feature type="transmembrane region" description="Helical" evidence="8">
    <location>
        <begin position="276"/>
        <end position="298"/>
    </location>
</feature>
<keyword evidence="6 8" id="KW-1133">Transmembrane helix</keyword>
<evidence type="ECO:0000256" key="4">
    <source>
        <dbReference type="ARBA" id="ARBA00022475"/>
    </source>
</evidence>
<feature type="transmembrane region" description="Helical" evidence="8">
    <location>
        <begin position="154"/>
        <end position="177"/>
    </location>
</feature>